<dbReference type="InterPro" id="IPR027417">
    <property type="entry name" value="P-loop_NTPase"/>
</dbReference>
<dbReference type="Pfam" id="PF22939">
    <property type="entry name" value="WHD_GPIID"/>
    <property type="match status" value="1"/>
</dbReference>
<evidence type="ECO:0000259" key="4">
    <source>
        <dbReference type="Pfam" id="PF24883"/>
    </source>
</evidence>
<dbReference type="GeneID" id="41971817"/>
<dbReference type="Gene3D" id="3.40.50.1580">
    <property type="entry name" value="Nucleoside phosphorylase domain"/>
    <property type="match status" value="1"/>
</dbReference>
<dbReference type="Pfam" id="PF12796">
    <property type="entry name" value="Ank_2"/>
    <property type="match status" value="2"/>
</dbReference>
<dbReference type="OrthoDB" id="427518at2759"/>
<gene>
    <name evidence="5" type="ORF">E0L32_004370</name>
</gene>
<feature type="repeat" description="ANK" evidence="2">
    <location>
        <begin position="1364"/>
        <end position="1396"/>
    </location>
</feature>
<name>A0A507BFR5_9PEZI</name>
<dbReference type="Pfam" id="PF24883">
    <property type="entry name" value="NPHP3_N"/>
    <property type="match status" value="2"/>
</dbReference>
<keyword evidence="6" id="KW-1185">Reference proteome</keyword>
<dbReference type="Pfam" id="PF00023">
    <property type="entry name" value="Ank"/>
    <property type="match status" value="1"/>
</dbReference>
<dbReference type="InterPro" id="IPR035994">
    <property type="entry name" value="Nucleoside_phosphorylase_sf"/>
</dbReference>
<evidence type="ECO:0000313" key="6">
    <source>
        <dbReference type="Proteomes" id="UP000319257"/>
    </source>
</evidence>
<dbReference type="InParanoid" id="A0A507BFR5"/>
<reference evidence="5 6" key="1">
    <citation type="submission" date="2019-06" db="EMBL/GenBank/DDBJ databases">
        <title>Draft genome sequence of the filamentous fungus Phialemoniopsis curvata isolated from diesel fuel.</title>
        <authorList>
            <person name="Varaljay V.A."/>
            <person name="Lyon W.J."/>
            <person name="Crouch A.L."/>
            <person name="Drake C.E."/>
            <person name="Hollomon J.M."/>
            <person name="Nadeau L.J."/>
            <person name="Nunn H.S."/>
            <person name="Stevenson B.S."/>
            <person name="Bojanowski C.L."/>
            <person name="Crookes-Goodson W.J."/>
        </authorList>
    </citation>
    <scope>NUCLEOTIDE SEQUENCE [LARGE SCALE GENOMIC DNA]</scope>
    <source>
        <strain evidence="5 6">D216</strain>
    </source>
</reference>
<keyword evidence="2" id="KW-0040">ANK repeat</keyword>
<dbReference type="SUPFAM" id="SSF48403">
    <property type="entry name" value="Ankyrin repeat"/>
    <property type="match status" value="1"/>
</dbReference>
<feature type="repeat" description="ANK" evidence="2">
    <location>
        <begin position="1331"/>
        <end position="1363"/>
    </location>
</feature>
<feature type="repeat" description="ANK" evidence="2">
    <location>
        <begin position="1298"/>
        <end position="1330"/>
    </location>
</feature>
<keyword evidence="1" id="KW-0677">Repeat</keyword>
<feature type="repeat" description="ANK" evidence="2">
    <location>
        <begin position="1199"/>
        <end position="1231"/>
    </location>
</feature>
<proteinExistence type="predicted"/>
<evidence type="ECO:0000256" key="2">
    <source>
        <dbReference type="PROSITE-ProRule" id="PRU00023"/>
    </source>
</evidence>
<dbReference type="InterPro" id="IPR054471">
    <property type="entry name" value="GPIID_WHD"/>
</dbReference>
<dbReference type="GO" id="GO:0009116">
    <property type="term" value="P:nucleoside metabolic process"/>
    <property type="evidence" value="ECO:0007669"/>
    <property type="project" value="InterPro"/>
</dbReference>
<feature type="domain" description="Nephrocystin 3-like N-terminal" evidence="4">
    <location>
        <begin position="624"/>
        <end position="816"/>
    </location>
</feature>
<dbReference type="SUPFAM" id="SSF52540">
    <property type="entry name" value="P-loop containing nucleoside triphosphate hydrolases"/>
    <property type="match status" value="1"/>
</dbReference>
<feature type="repeat" description="ANK" evidence="2">
    <location>
        <begin position="1232"/>
        <end position="1264"/>
    </location>
</feature>
<dbReference type="PANTHER" id="PTHR10039:SF5">
    <property type="entry name" value="NACHT DOMAIN-CONTAINING PROTEIN"/>
    <property type="match status" value="1"/>
</dbReference>
<dbReference type="PROSITE" id="PS50297">
    <property type="entry name" value="ANK_REP_REGION"/>
    <property type="match status" value="5"/>
</dbReference>
<dbReference type="Gene3D" id="1.25.40.20">
    <property type="entry name" value="Ankyrin repeat-containing domain"/>
    <property type="match status" value="2"/>
</dbReference>
<dbReference type="InterPro" id="IPR056884">
    <property type="entry name" value="NPHP3-like_N"/>
</dbReference>
<dbReference type="SMART" id="SM00248">
    <property type="entry name" value="ANK"/>
    <property type="match status" value="7"/>
</dbReference>
<evidence type="ECO:0000256" key="1">
    <source>
        <dbReference type="ARBA" id="ARBA00022737"/>
    </source>
</evidence>
<dbReference type="SUPFAM" id="SSF53167">
    <property type="entry name" value="Purine and uridine phosphorylases"/>
    <property type="match status" value="1"/>
</dbReference>
<dbReference type="Gene3D" id="3.40.50.300">
    <property type="entry name" value="P-loop containing nucleotide triphosphate hydrolases"/>
    <property type="match status" value="2"/>
</dbReference>
<dbReference type="PROSITE" id="PS50088">
    <property type="entry name" value="ANK_REPEAT"/>
    <property type="match status" value="6"/>
</dbReference>
<dbReference type="InterPro" id="IPR036770">
    <property type="entry name" value="Ankyrin_rpt-contain_sf"/>
</dbReference>
<dbReference type="STRING" id="1093900.A0A507BFR5"/>
<dbReference type="GO" id="GO:0003824">
    <property type="term" value="F:catalytic activity"/>
    <property type="evidence" value="ECO:0007669"/>
    <property type="project" value="InterPro"/>
</dbReference>
<feature type="domain" description="GPI inositol-deacylase winged helix" evidence="3">
    <location>
        <begin position="949"/>
        <end position="1042"/>
    </location>
</feature>
<comment type="caution">
    <text evidence="5">The sequence shown here is derived from an EMBL/GenBank/DDBJ whole genome shotgun (WGS) entry which is preliminary data.</text>
</comment>
<dbReference type="EMBL" id="SKBQ01000021">
    <property type="protein sequence ID" value="TPX15390.1"/>
    <property type="molecule type" value="Genomic_DNA"/>
</dbReference>
<evidence type="ECO:0000313" key="5">
    <source>
        <dbReference type="EMBL" id="TPX15390.1"/>
    </source>
</evidence>
<sequence>MPNLDPADYHVAWIAPLWIEHVAAINMLDDQHDGSFPHKEGRRYQVTAGQIGQSNVIIATLAGEYGNVTAADLASEIRIRFPRLQLCLLVGIAAGLPLLPDRDIRLGDVLVAVPSQSDAGVVTYNLGKTTPDGFVELRTLAQAAGLVRSTITMVRGEWEGLRRRPDLAQKTRFLSHYNEIKNWVHGVEVKGYPRDFSYPGQEHDRGPEVPMALPELAGSIPAAGTEDKVVVIGSKGENRDASEQHPARDERTCVWYGSIGTGGELVKDASRSAELRARYDIIGLEMEAYGAMTGLSTGVIRGVCDYGNEKKNKLWQPYAAARAAAYAKTVIIRAGHLNPDNEKGTLGDGQSIRLSLTTERELPLIHDSCQQDVESALSECINQLGLQRNDIFYASEPPESADKLCDGSNIEESLEWFTKSPEFQMWREKKHCAQLWLHSLPGDGKTVVMSYVRKCLPRYYGYTEKPKVASIFCSSDHTEDCLLASLASQFIRNDLRAHTEKCKIRSRSGSQSDMELTVYLWEVLELLITGVSAFQTVLLIDGIDALKSGTRSSFLINLQALEKKVQSNTTIRVLISSRPFSDIRDALAHYPEIERGKERNEFLHTLFFKEWNARETRIETVEGGSWLASNHEYLEWNRNERSNVLWIEGKPGSGKSTLSKIIVRQLKKEQMDTAQRDPPEDQGFSSPTDWSTIIAEFYYSFRGGITETSHELMLRSIVYQIWKQNSRLFPLLQARYRHRLKEMGDNETQGNTFWSYDDLKAALPSLHQIDFSLKVVIVIDGMDESDNTRRDDVLKFLTALSTQTSHCSIKLLIASRPEANIRSYVAQVRRIVLQKENTEDIRKVADAGIEKLKGLSKGSSVLPSEQDYDQEFSAIEAYIVGNSHGVFLWVSLILRELVRLVIKGGFTITSLNKRVRSLPKDLGGPNGFYRAMVDSLLKRDDEEEDAAKEDRDRGRRIFSWVTFPKRPISIFELRDALAIPPLSEHVELSKFDLRLNRPQKLEDGIFSYCGGLVEVRDTYPDKIVQLIHQTVREFLLDRNHLAKPFDIDALRGDTEIAATCCRYIRIAFIAATPQAEADEHFSLVDFLTSCLSELTLLKYSLTNFTAHLDQLGHEGEEIRKEFEVFTAGLGASPTSYASLLLSRWVESLTWPRKLRTGVNARDAMRCIQTALTHAAGAGKNRTVEILLALRADINRRDRNGTYPLANAAASGQLSTVTLLLGSRARVGARDSNGQTALSRAAENGHEDIVQLLLERGAELEGADLNGQTALLRAAGNGHTALVDFLIKKGAEIQRTDKRGQTALSLASANGHKKTVEPLIGNGADLQAKNNIGQTALSQAIENGHFYIGILLINKGANVHTRDIDGQTALTHAVKRGSTSMVFVLLKNGAGADIQVEDHNGQTPLSQAHSRVAWLLEKHLAAAG</sequence>
<dbReference type="InterPro" id="IPR002110">
    <property type="entry name" value="Ankyrin_rpt"/>
</dbReference>
<feature type="domain" description="Nephrocystin 3-like N-terminal" evidence="4">
    <location>
        <begin position="413"/>
        <end position="578"/>
    </location>
</feature>
<accession>A0A507BFR5</accession>
<dbReference type="Proteomes" id="UP000319257">
    <property type="component" value="Unassembled WGS sequence"/>
</dbReference>
<protein>
    <submittedName>
        <fullName evidence="5">Uncharacterized protein</fullName>
    </submittedName>
</protein>
<feature type="repeat" description="ANK" evidence="2">
    <location>
        <begin position="1265"/>
        <end position="1297"/>
    </location>
</feature>
<dbReference type="PANTHER" id="PTHR10039">
    <property type="entry name" value="AMELOGENIN"/>
    <property type="match status" value="1"/>
</dbReference>
<evidence type="ECO:0000259" key="3">
    <source>
        <dbReference type="Pfam" id="PF22939"/>
    </source>
</evidence>
<organism evidence="5 6">
    <name type="scientific">Thyridium curvatum</name>
    <dbReference type="NCBI Taxonomy" id="1093900"/>
    <lineage>
        <taxon>Eukaryota</taxon>
        <taxon>Fungi</taxon>
        <taxon>Dikarya</taxon>
        <taxon>Ascomycota</taxon>
        <taxon>Pezizomycotina</taxon>
        <taxon>Sordariomycetes</taxon>
        <taxon>Sordariomycetidae</taxon>
        <taxon>Thyridiales</taxon>
        <taxon>Thyridiaceae</taxon>
        <taxon>Thyridium</taxon>
    </lineage>
</organism>
<dbReference type="RefSeq" id="XP_030997101.1">
    <property type="nucleotide sequence ID" value="XM_031138773.1"/>
</dbReference>